<feature type="compositionally biased region" description="Pro residues" evidence="1">
    <location>
        <begin position="221"/>
        <end position="234"/>
    </location>
</feature>
<reference evidence="3" key="1">
    <citation type="submission" date="2016-09" db="EMBL/GenBank/DDBJ databases">
        <authorList>
            <person name="Jeantristanb JTB J.-T."/>
            <person name="Ricardo R."/>
        </authorList>
    </citation>
    <scope>NUCLEOTIDE SEQUENCE [LARGE SCALE GENOMIC DNA]</scope>
</reference>
<feature type="compositionally biased region" description="Polar residues" evidence="1">
    <location>
        <begin position="315"/>
        <end position="330"/>
    </location>
</feature>
<dbReference type="Proteomes" id="UP000198372">
    <property type="component" value="Unassembled WGS sequence"/>
</dbReference>
<evidence type="ECO:0000313" key="2">
    <source>
        <dbReference type="EMBL" id="SCV70317.1"/>
    </source>
</evidence>
<accession>A0A238FAX4</accession>
<protein>
    <submittedName>
        <fullName evidence="2">BQ2448_1711 protein</fullName>
    </submittedName>
</protein>
<feature type="compositionally biased region" description="Basic and acidic residues" evidence="1">
    <location>
        <begin position="71"/>
        <end position="82"/>
    </location>
</feature>
<dbReference type="OrthoDB" id="10479288at2759"/>
<feature type="compositionally biased region" description="Basic and acidic residues" evidence="1">
    <location>
        <begin position="333"/>
        <end position="350"/>
    </location>
</feature>
<proteinExistence type="predicted"/>
<sequence>MSRPPRSALLFHLGANGSNTALSIGDLSPECDQDLHERALEQQLPPTPPLALHDRRAHCLNDNDDDNSDLVMHDSDEHRGDATGDSGRLALDALGLGLEPLGKHDLHDCFDHAPSDHVPTPHPPHFVDNSFSLTAPPNVASSSNSFNRSCAASQMPPSPPSPRRNLGKGTNRIIPAGCKEVPWVEEEDLTFWSPPRCQSDHALGMSTAYNHVGKQQYHDTTPPPLCPLASPPPSPHRKALSLPIAPPAPPAALAREPSSALKLKSTSSSSGGRRAARSPHERRSTSDNRGRGREPGSSLERRGVDRSPPRRASMGGSTKISKSMPISTCSLGRRKETPWPRPMAETRLDDPLASSSVVSSDEDMSPPDDDEDTDEYDARFVDLAVIRRSLSRSPTKPTSSHQAEAIQDGLLNDLHASASPPRRRRRQLQKLHSEQWFLFAVAGAKEQRTGLGYWSHFDLDLS</sequence>
<dbReference type="EMBL" id="FMSP01000005">
    <property type="protein sequence ID" value="SCV70317.1"/>
    <property type="molecule type" value="Genomic_DNA"/>
</dbReference>
<gene>
    <name evidence="2" type="ORF">BQ2448_1711</name>
</gene>
<feature type="region of interest" description="Disordered" evidence="1">
    <location>
        <begin position="58"/>
        <end position="83"/>
    </location>
</feature>
<evidence type="ECO:0000256" key="1">
    <source>
        <dbReference type="SAM" id="MobiDB-lite"/>
    </source>
</evidence>
<feature type="region of interest" description="Disordered" evidence="1">
    <location>
        <begin position="214"/>
        <end position="376"/>
    </location>
</feature>
<feature type="compositionally biased region" description="Polar residues" evidence="1">
    <location>
        <begin position="139"/>
        <end position="152"/>
    </location>
</feature>
<dbReference type="AlphaFoldDB" id="A0A238FAX4"/>
<feature type="region of interest" description="Disordered" evidence="1">
    <location>
        <begin position="139"/>
        <end position="172"/>
    </location>
</feature>
<evidence type="ECO:0000313" key="3">
    <source>
        <dbReference type="Proteomes" id="UP000198372"/>
    </source>
</evidence>
<feature type="compositionally biased region" description="Acidic residues" evidence="1">
    <location>
        <begin position="360"/>
        <end position="375"/>
    </location>
</feature>
<feature type="compositionally biased region" description="Low complexity" evidence="1">
    <location>
        <begin position="251"/>
        <end position="273"/>
    </location>
</feature>
<name>A0A238FAX4_9BASI</name>
<feature type="compositionally biased region" description="Basic and acidic residues" evidence="1">
    <location>
        <begin position="278"/>
        <end position="308"/>
    </location>
</feature>
<organism evidence="2 3">
    <name type="scientific">Microbotryum intermedium</name>
    <dbReference type="NCBI Taxonomy" id="269621"/>
    <lineage>
        <taxon>Eukaryota</taxon>
        <taxon>Fungi</taxon>
        <taxon>Dikarya</taxon>
        <taxon>Basidiomycota</taxon>
        <taxon>Pucciniomycotina</taxon>
        <taxon>Microbotryomycetes</taxon>
        <taxon>Microbotryales</taxon>
        <taxon>Microbotryaceae</taxon>
        <taxon>Microbotryum</taxon>
    </lineage>
</organism>
<keyword evidence="3" id="KW-1185">Reference proteome</keyword>